<feature type="domain" description="Helicase ATP-binding" evidence="6">
    <location>
        <begin position="177"/>
        <end position="229"/>
    </location>
</feature>
<dbReference type="GO" id="GO:0016787">
    <property type="term" value="F:hydrolase activity"/>
    <property type="evidence" value="ECO:0007669"/>
    <property type="project" value="UniProtKB-KW"/>
</dbReference>
<evidence type="ECO:0000256" key="5">
    <source>
        <dbReference type="SAM" id="MobiDB-lite"/>
    </source>
</evidence>
<dbReference type="AlphaFoldDB" id="A0A7S4ES53"/>
<evidence type="ECO:0000256" key="4">
    <source>
        <dbReference type="ARBA" id="ARBA00022840"/>
    </source>
</evidence>
<feature type="compositionally biased region" description="Low complexity" evidence="5">
    <location>
        <begin position="14"/>
        <end position="28"/>
    </location>
</feature>
<evidence type="ECO:0000256" key="3">
    <source>
        <dbReference type="ARBA" id="ARBA00022806"/>
    </source>
</evidence>
<keyword evidence="3" id="KW-0347">Helicase</keyword>
<dbReference type="Pfam" id="PF00270">
    <property type="entry name" value="DEAD"/>
    <property type="match status" value="1"/>
</dbReference>
<gene>
    <name evidence="7" type="ORF">PCAR00345_LOCUS789</name>
</gene>
<feature type="compositionally biased region" description="Polar residues" evidence="5">
    <location>
        <begin position="29"/>
        <end position="39"/>
    </location>
</feature>
<name>A0A7S4ES53_CHRCT</name>
<dbReference type="GO" id="GO:0005524">
    <property type="term" value="F:ATP binding"/>
    <property type="evidence" value="ECO:0007669"/>
    <property type="project" value="UniProtKB-KW"/>
</dbReference>
<dbReference type="GO" id="GO:0003724">
    <property type="term" value="F:RNA helicase activity"/>
    <property type="evidence" value="ECO:0007669"/>
    <property type="project" value="TreeGrafter"/>
</dbReference>
<dbReference type="EMBL" id="HBIZ01001403">
    <property type="protein sequence ID" value="CAE0748207.1"/>
    <property type="molecule type" value="Transcribed_RNA"/>
</dbReference>
<protein>
    <recommendedName>
        <fullName evidence="6">Helicase ATP-binding domain-containing protein</fullName>
    </recommendedName>
</protein>
<keyword evidence="2" id="KW-0378">Hydrolase</keyword>
<dbReference type="GO" id="GO:0003676">
    <property type="term" value="F:nucleic acid binding"/>
    <property type="evidence" value="ECO:0007669"/>
    <property type="project" value="InterPro"/>
</dbReference>
<dbReference type="PROSITE" id="PS51192">
    <property type="entry name" value="HELICASE_ATP_BIND_1"/>
    <property type="match status" value="1"/>
</dbReference>
<feature type="compositionally biased region" description="Polar residues" evidence="5">
    <location>
        <begin position="48"/>
        <end position="58"/>
    </location>
</feature>
<keyword evidence="4" id="KW-0067">ATP-binding</keyword>
<evidence type="ECO:0000256" key="2">
    <source>
        <dbReference type="ARBA" id="ARBA00022801"/>
    </source>
</evidence>
<dbReference type="InterPro" id="IPR014001">
    <property type="entry name" value="Helicase_ATP-bd"/>
</dbReference>
<reference evidence="7" key="1">
    <citation type="submission" date="2021-01" db="EMBL/GenBank/DDBJ databases">
        <authorList>
            <person name="Corre E."/>
            <person name="Pelletier E."/>
            <person name="Niang G."/>
            <person name="Scheremetjew M."/>
            <person name="Finn R."/>
            <person name="Kale V."/>
            <person name="Holt S."/>
            <person name="Cochrane G."/>
            <person name="Meng A."/>
            <person name="Brown T."/>
            <person name="Cohen L."/>
        </authorList>
    </citation>
    <scope>NUCLEOTIDE SEQUENCE</scope>
    <source>
        <strain evidence="7">CCMP645</strain>
    </source>
</reference>
<evidence type="ECO:0000256" key="1">
    <source>
        <dbReference type="ARBA" id="ARBA00022741"/>
    </source>
</evidence>
<organism evidence="7">
    <name type="scientific">Chrysotila carterae</name>
    <name type="common">Marine alga</name>
    <name type="synonym">Syracosphaera carterae</name>
    <dbReference type="NCBI Taxonomy" id="13221"/>
    <lineage>
        <taxon>Eukaryota</taxon>
        <taxon>Haptista</taxon>
        <taxon>Haptophyta</taxon>
        <taxon>Prymnesiophyceae</taxon>
        <taxon>Isochrysidales</taxon>
        <taxon>Isochrysidaceae</taxon>
        <taxon>Chrysotila</taxon>
    </lineage>
</organism>
<sequence length="240" mass="24371">MLLTAGCKWKNTKAAPQAAAAGARGVAAHQQNGSMQQPITPALPSLDFFSTSEPQSAGLQADAAGKDNSSLAETASPARGSEKRRSRASSGRDGRDKAATAAAAAAAAAAAVLTPKEVAEANALRKALRIHAYGNDVPPPVQSASDLIDKFSLRPFLAKNILTAGYHELTRVQMQAIPAMLNGREMLACAPTGSGKTAAFLIPLISRLSAASHGKGAPPGPRSLIVVPTQVCGACAAAAT</sequence>
<dbReference type="GO" id="GO:0005829">
    <property type="term" value="C:cytosol"/>
    <property type="evidence" value="ECO:0007669"/>
    <property type="project" value="TreeGrafter"/>
</dbReference>
<dbReference type="PANTHER" id="PTHR47959">
    <property type="entry name" value="ATP-DEPENDENT RNA HELICASE RHLE-RELATED"/>
    <property type="match status" value="1"/>
</dbReference>
<dbReference type="InterPro" id="IPR050079">
    <property type="entry name" value="DEAD_box_RNA_helicase"/>
</dbReference>
<keyword evidence="1" id="KW-0547">Nucleotide-binding</keyword>
<dbReference type="SUPFAM" id="SSF52540">
    <property type="entry name" value="P-loop containing nucleoside triphosphate hydrolases"/>
    <property type="match status" value="1"/>
</dbReference>
<dbReference type="PANTHER" id="PTHR47959:SF1">
    <property type="entry name" value="ATP-DEPENDENT RNA HELICASE DBPA"/>
    <property type="match status" value="1"/>
</dbReference>
<proteinExistence type="predicted"/>
<dbReference type="InterPro" id="IPR011545">
    <property type="entry name" value="DEAD/DEAH_box_helicase_dom"/>
</dbReference>
<evidence type="ECO:0000259" key="6">
    <source>
        <dbReference type="PROSITE" id="PS51192"/>
    </source>
</evidence>
<dbReference type="Gene3D" id="3.40.50.300">
    <property type="entry name" value="P-loop containing nucleotide triphosphate hydrolases"/>
    <property type="match status" value="1"/>
</dbReference>
<feature type="region of interest" description="Disordered" evidence="5">
    <location>
        <begin position="1"/>
        <end position="97"/>
    </location>
</feature>
<accession>A0A7S4ES53</accession>
<evidence type="ECO:0000313" key="7">
    <source>
        <dbReference type="EMBL" id="CAE0748207.1"/>
    </source>
</evidence>
<dbReference type="InterPro" id="IPR027417">
    <property type="entry name" value="P-loop_NTPase"/>
</dbReference>